<dbReference type="RefSeq" id="WP_369789974.1">
    <property type="nucleotide sequence ID" value="NZ_CP165628.1"/>
</dbReference>
<dbReference type="Pfam" id="PF03824">
    <property type="entry name" value="NicO"/>
    <property type="match status" value="1"/>
</dbReference>
<feature type="transmembrane region" description="Helical" evidence="14">
    <location>
        <begin position="26"/>
        <end position="47"/>
    </location>
</feature>
<evidence type="ECO:0000256" key="13">
    <source>
        <dbReference type="ARBA" id="ARBA00023285"/>
    </source>
</evidence>
<protein>
    <recommendedName>
        <fullName evidence="14">Nickel/cobalt efflux system</fullName>
    </recommendedName>
</protein>
<keyword evidence="8 14" id="KW-0812">Transmembrane</keyword>
<feature type="region of interest" description="Disordered" evidence="15">
    <location>
        <begin position="1"/>
        <end position="22"/>
    </location>
</feature>
<feature type="transmembrane region" description="Helical" evidence="14">
    <location>
        <begin position="240"/>
        <end position="260"/>
    </location>
</feature>
<evidence type="ECO:0000256" key="9">
    <source>
        <dbReference type="ARBA" id="ARBA00022989"/>
    </source>
</evidence>
<evidence type="ECO:0000256" key="3">
    <source>
        <dbReference type="ARBA" id="ARBA00010428"/>
    </source>
</evidence>
<dbReference type="AlphaFoldDB" id="A0AB39VV58"/>
<dbReference type="GO" id="GO:0032025">
    <property type="term" value="P:response to cobalt ion"/>
    <property type="evidence" value="ECO:0007669"/>
    <property type="project" value="TreeGrafter"/>
</dbReference>
<feature type="transmembrane region" description="Helical" evidence="14">
    <location>
        <begin position="162"/>
        <end position="179"/>
    </location>
</feature>
<organism evidence="16">
    <name type="scientific">Rouxiella sp. WC2420</name>
    <dbReference type="NCBI Taxonomy" id="3234145"/>
    <lineage>
        <taxon>Bacteria</taxon>
        <taxon>Pseudomonadati</taxon>
        <taxon>Pseudomonadota</taxon>
        <taxon>Gammaproteobacteria</taxon>
        <taxon>Enterobacterales</taxon>
        <taxon>Yersiniaceae</taxon>
        <taxon>Rouxiella</taxon>
    </lineage>
</organism>
<evidence type="ECO:0000256" key="5">
    <source>
        <dbReference type="ARBA" id="ARBA00022448"/>
    </source>
</evidence>
<dbReference type="EMBL" id="CP165628">
    <property type="protein sequence ID" value="XDU73571.1"/>
    <property type="molecule type" value="Genomic_DNA"/>
</dbReference>
<accession>A0AB39VV58</accession>
<dbReference type="PANTHER" id="PTHR40659:SF1">
    <property type="entry name" value="NICKEL_COBALT EFFLUX SYSTEM RCNA"/>
    <property type="match status" value="1"/>
</dbReference>
<name>A0AB39VV58_9GAMM</name>
<evidence type="ECO:0000256" key="7">
    <source>
        <dbReference type="ARBA" id="ARBA00022596"/>
    </source>
</evidence>
<evidence type="ECO:0000256" key="14">
    <source>
        <dbReference type="RuleBase" id="RU362101"/>
    </source>
</evidence>
<dbReference type="InterPro" id="IPR051224">
    <property type="entry name" value="NiCoT_RcnA"/>
</dbReference>
<evidence type="ECO:0000256" key="4">
    <source>
        <dbReference type="ARBA" id="ARBA00022426"/>
    </source>
</evidence>
<evidence type="ECO:0000256" key="11">
    <source>
        <dbReference type="ARBA" id="ARBA00023112"/>
    </source>
</evidence>
<keyword evidence="13" id="KW-0170">Cobalt</keyword>
<evidence type="ECO:0000256" key="15">
    <source>
        <dbReference type="SAM" id="MobiDB-lite"/>
    </source>
</evidence>
<keyword evidence="10" id="KW-0406">Ion transport</keyword>
<keyword evidence="9 14" id="KW-1133">Transmembrane helix</keyword>
<dbReference type="GO" id="GO:0015099">
    <property type="term" value="F:nickel cation transmembrane transporter activity"/>
    <property type="evidence" value="ECO:0007669"/>
    <property type="project" value="UniProtKB-UniRule"/>
</dbReference>
<evidence type="ECO:0000313" key="16">
    <source>
        <dbReference type="EMBL" id="XDU73571.1"/>
    </source>
</evidence>
<dbReference type="GO" id="GO:0006824">
    <property type="term" value="P:cobalt ion transport"/>
    <property type="evidence" value="ECO:0007669"/>
    <property type="project" value="UniProtKB-KW"/>
</dbReference>
<keyword evidence="11" id="KW-0921">Nickel transport</keyword>
<sequence>MSIKELPLLSTKTPKGQNSSSKGVKLWPLALFVALLVFACAALWHFWPRILLSSIIWQRGLHQHLAAILQQVSAHPAQAGLSLTLLSLIYGVVHAVGPGHGKVVITTYLATHPSRLKNSLRLTFASAVVQGLVAILLVTLVLGVFQLSSRQLHQSSFWLEKGSYVLVMLLGTILCWRAIRRGLTLLKAAWRENKSQSRPMKIQTIRLADDHQHDANCGCGHQHVPSDSQLQSDTDWRTQIAVVLAMGLRPCSGAIMVLLFSKVIGVYWWGVLSALVMALGTSLTVSLVGFLVFYSRELAVKLSVNQAPSLATRLSWSLFSLLGGLILIFAGILLYQASDSVFGGGIGPFGHSSSL</sequence>
<feature type="transmembrane region" description="Helical" evidence="14">
    <location>
        <begin position="266"/>
        <end position="293"/>
    </location>
</feature>
<evidence type="ECO:0000256" key="6">
    <source>
        <dbReference type="ARBA" id="ARBA00022475"/>
    </source>
</evidence>
<feature type="transmembrane region" description="Helical" evidence="14">
    <location>
        <begin position="314"/>
        <end position="335"/>
    </location>
</feature>
<feature type="compositionally biased region" description="Polar residues" evidence="15">
    <location>
        <begin position="10"/>
        <end position="22"/>
    </location>
</feature>
<evidence type="ECO:0000256" key="12">
    <source>
        <dbReference type="ARBA" id="ARBA00023136"/>
    </source>
</evidence>
<evidence type="ECO:0000256" key="10">
    <source>
        <dbReference type="ARBA" id="ARBA00023065"/>
    </source>
</evidence>
<reference evidence="16" key="1">
    <citation type="submission" date="2024-07" db="EMBL/GenBank/DDBJ databases">
        <authorList>
            <person name="Biller S.J."/>
        </authorList>
    </citation>
    <scope>NUCLEOTIDE SEQUENCE</scope>
    <source>
        <strain evidence="16">WC2420</strain>
    </source>
</reference>
<keyword evidence="12 14" id="KW-0472">Membrane</keyword>
<comment type="subcellular location">
    <subcellularLocation>
        <location evidence="2 14">Cell membrane</location>
        <topology evidence="2 14">Multi-pass membrane protein</topology>
    </subcellularLocation>
</comment>
<evidence type="ECO:0000256" key="8">
    <source>
        <dbReference type="ARBA" id="ARBA00022692"/>
    </source>
</evidence>
<dbReference type="InterPro" id="IPR011541">
    <property type="entry name" value="Ni/Co_transpt_high_affinity"/>
</dbReference>
<evidence type="ECO:0000256" key="2">
    <source>
        <dbReference type="ARBA" id="ARBA00004651"/>
    </source>
</evidence>
<proteinExistence type="inferred from homology"/>
<keyword evidence="5 14" id="KW-0813">Transport</keyword>
<keyword evidence="4" id="KW-0171">Cobalt transport</keyword>
<keyword evidence="6" id="KW-1003">Cell membrane</keyword>
<dbReference type="PANTHER" id="PTHR40659">
    <property type="entry name" value="NICKEL/COBALT EFFLUX SYSTEM RCNA"/>
    <property type="match status" value="1"/>
</dbReference>
<evidence type="ECO:0000256" key="1">
    <source>
        <dbReference type="ARBA" id="ARBA00002510"/>
    </source>
</evidence>
<comment type="function">
    <text evidence="1">Efflux system for nickel and cobalt.</text>
</comment>
<dbReference type="GO" id="GO:0010045">
    <property type="term" value="P:response to nickel cation"/>
    <property type="evidence" value="ECO:0007669"/>
    <property type="project" value="TreeGrafter"/>
</dbReference>
<comment type="similarity">
    <text evidence="3">Belongs to the NiCoT transporter (TC 2.A.52) family. RcnA subfamily.</text>
</comment>
<gene>
    <name evidence="16" type="ORF">AB3G37_05585</name>
</gene>
<feature type="transmembrane region" description="Helical" evidence="14">
    <location>
        <begin position="122"/>
        <end position="142"/>
    </location>
</feature>
<dbReference type="GO" id="GO:0046583">
    <property type="term" value="F:monoatomic cation efflux transmembrane transporter activity"/>
    <property type="evidence" value="ECO:0007669"/>
    <property type="project" value="TreeGrafter"/>
</dbReference>
<keyword evidence="7" id="KW-0533">Nickel</keyword>
<dbReference type="GO" id="GO:0005886">
    <property type="term" value="C:plasma membrane"/>
    <property type="evidence" value="ECO:0007669"/>
    <property type="project" value="UniProtKB-SubCell"/>
</dbReference>